<gene>
    <name evidence="1" type="ORF">KIN20_013402</name>
</gene>
<keyword evidence="2" id="KW-1185">Reference proteome</keyword>
<organism evidence="1 2">
    <name type="scientific">Parelaphostrongylus tenuis</name>
    <name type="common">Meningeal worm</name>
    <dbReference type="NCBI Taxonomy" id="148309"/>
    <lineage>
        <taxon>Eukaryota</taxon>
        <taxon>Metazoa</taxon>
        <taxon>Ecdysozoa</taxon>
        <taxon>Nematoda</taxon>
        <taxon>Chromadorea</taxon>
        <taxon>Rhabditida</taxon>
        <taxon>Rhabditina</taxon>
        <taxon>Rhabditomorpha</taxon>
        <taxon>Strongyloidea</taxon>
        <taxon>Metastrongylidae</taxon>
        <taxon>Parelaphostrongylus</taxon>
    </lineage>
</organism>
<evidence type="ECO:0000313" key="1">
    <source>
        <dbReference type="EMBL" id="KAJ1355845.1"/>
    </source>
</evidence>
<dbReference type="AlphaFoldDB" id="A0AAD5MC17"/>
<protein>
    <submittedName>
        <fullName evidence="1">Uncharacterized protein</fullName>
    </submittedName>
</protein>
<name>A0AAD5MC17_PARTN</name>
<dbReference type="EMBL" id="JAHQIW010002623">
    <property type="protein sequence ID" value="KAJ1355845.1"/>
    <property type="molecule type" value="Genomic_DNA"/>
</dbReference>
<comment type="caution">
    <text evidence="1">The sequence shown here is derived from an EMBL/GenBank/DDBJ whole genome shotgun (WGS) entry which is preliminary data.</text>
</comment>
<accession>A0AAD5MC17</accession>
<reference evidence="1" key="1">
    <citation type="submission" date="2021-06" db="EMBL/GenBank/DDBJ databases">
        <title>Parelaphostrongylus tenuis whole genome reference sequence.</title>
        <authorList>
            <person name="Garwood T.J."/>
            <person name="Larsen P.A."/>
            <person name="Fountain-Jones N.M."/>
            <person name="Garbe J.R."/>
            <person name="Macchietto M.G."/>
            <person name="Kania S.A."/>
            <person name="Gerhold R.W."/>
            <person name="Richards J.E."/>
            <person name="Wolf T.M."/>
        </authorList>
    </citation>
    <scope>NUCLEOTIDE SEQUENCE</scope>
    <source>
        <strain evidence="1">MNPRO001-30</strain>
        <tissue evidence="1">Meninges</tissue>
    </source>
</reference>
<evidence type="ECO:0000313" key="2">
    <source>
        <dbReference type="Proteomes" id="UP001196413"/>
    </source>
</evidence>
<dbReference type="Proteomes" id="UP001196413">
    <property type="component" value="Unassembled WGS sequence"/>
</dbReference>
<proteinExistence type="predicted"/>
<sequence>MVRFCNSYCLRSSQRISNATLYTKDVKRRRVVDGRNAGKYPRIRNALRVGLELCAKKVWKKQCSPLHMVSSHPLNSNPFANRLLL</sequence>